<evidence type="ECO:0000256" key="20">
    <source>
        <dbReference type="SAM" id="MobiDB-lite"/>
    </source>
</evidence>
<dbReference type="InterPro" id="IPR039289">
    <property type="entry name" value="CHCHD4"/>
</dbReference>
<keyword evidence="7" id="KW-0999">Mitochondrion inner membrane</keyword>
<reference evidence="22 23" key="1">
    <citation type="submission" date="2015-03" db="EMBL/GenBank/DDBJ databases">
        <title>RNA-seq based gene annotation and comparative genomics of four Zymoseptoria species reveal species-specific pathogenicity related genes and transposable element activity.</title>
        <authorList>
            <person name="Grandaubert J."/>
            <person name="Bhattacharyya A."/>
            <person name="Stukenbrock E.H."/>
        </authorList>
    </citation>
    <scope>NUCLEOTIDE SEQUENCE [LARGE SCALE GENOMIC DNA]</scope>
    <source>
        <strain evidence="22 23">Zb18110</strain>
    </source>
</reference>
<feature type="region of interest" description="Disordered" evidence="20">
    <location>
        <begin position="215"/>
        <end position="255"/>
    </location>
</feature>
<evidence type="ECO:0000256" key="11">
    <source>
        <dbReference type="ARBA" id="ARBA00022989"/>
    </source>
</evidence>
<dbReference type="InterPro" id="IPR012891">
    <property type="entry name" value="GCK_dom"/>
</dbReference>
<dbReference type="GO" id="GO:0005743">
    <property type="term" value="C:mitochondrial inner membrane"/>
    <property type="evidence" value="ECO:0007669"/>
    <property type="project" value="UniProtKB-SubCell"/>
</dbReference>
<keyword evidence="17" id="KW-0676">Redox-active center</keyword>
<evidence type="ECO:0000256" key="19">
    <source>
        <dbReference type="ARBA" id="ARBA00033150"/>
    </source>
</evidence>
<evidence type="ECO:0000256" key="6">
    <source>
        <dbReference type="ARBA" id="ARBA00022692"/>
    </source>
</evidence>
<evidence type="ECO:0000256" key="1">
    <source>
        <dbReference type="ARBA" id="ARBA00001947"/>
    </source>
</evidence>
<evidence type="ECO:0000256" key="18">
    <source>
        <dbReference type="ARBA" id="ARBA00024980"/>
    </source>
</evidence>
<dbReference type="SMART" id="SM01227">
    <property type="entry name" value="GCK"/>
    <property type="match status" value="1"/>
</dbReference>
<evidence type="ECO:0000256" key="10">
    <source>
        <dbReference type="ARBA" id="ARBA00022968"/>
    </source>
</evidence>
<evidence type="ECO:0000256" key="17">
    <source>
        <dbReference type="ARBA" id="ARBA00023284"/>
    </source>
</evidence>
<keyword evidence="8" id="KW-0653">Protein transport</keyword>
<dbReference type="PANTHER" id="PTHR21622">
    <property type="entry name" value="COILED-COIL-HELIX-COILED-COIL-HELIX DOMAIN CONTAINING 4"/>
    <property type="match status" value="1"/>
</dbReference>
<dbReference type="PROSITE" id="PS51808">
    <property type="entry name" value="CHCH"/>
    <property type="match status" value="1"/>
</dbReference>
<feature type="domain" description="GCK" evidence="21">
    <location>
        <begin position="149"/>
        <end position="221"/>
    </location>
</feature>
<accession>A0A0F4GGC6</accession>
<evidence type="ECO:0000256" key="7">
    <source>
        <dbReference type="ARBA" id="ARBA00022792"/>
    </source>
</evidence>
<organism evidence="22 23">
    <name type="scientific">Zymoseptoria brevis</name>
    <dbReference type="NCBI Taxonomy" id="1047168"/>
    <lineage>
        <taxon>Eukaryota</taxon>
        <taxon>Fungi</taxon>
        <taxon>Dikarya</taxon>
        <taxon>Ascomycota</taxon>
        <taxon>Pezizomycotina</taxon>
        <taxon>Dothideomycetes</taxon>
        <taxon>Dothideomycetidae</taxon>
        <taxon>Mycosphaerellales</taxon>
        <taxon>Mycosphaerellaceae</taxon>
        <taxon>Zymoseptoria</taxon>
    </lineage>
</organism>
<keyword evidence="16" id="KW-1015">Disulfide bond</keyword>
<feature type="region of interest" description="Disordered" evidence="20">
    <location>
        <begin position="93"/>
        <end position="139"/>
    </location>
</feature>
<dbReference type="FunFam" id="1.10.287.2900:FF:000002">
    <property type="entry name" value="Mitochondrial intermembrane space import and assembly protein"/>
    <property type="match status" value="1"/>
</dbReference>
<evidence type="ECO:0000256" key="2">
    <source>
        <dbReference type="ARBA" id="ARBA00001973"/>
    </source>
</evidence>
<keyword evidence="13" id="KW-0811">Translocation</keyword>
<evidence type="ECO:0000256" key="15">
    <source>
        <dbReference type="ARBA" id="ARBA00023136"/>
    </source>
</evidence>
<evidence type="ECO:0000256" key="12">
    <source>
        <dbReference type="ARBA" id="ARBA00023002"/>
    </source>
</evidence>
<keyword evidence="10" id="KW-0735">Signal-anchor</keyword>
<evidence type="ECO:0000313" key="22">
    <source>
        <dbReference type="EMBL" id="KJX95270.1"/>
    </source>
</evidence>
<evidence type="ECO:0000256" key="5">
    <source>
        <dbReference type="ARBA" id="ARBA00022448"/>
    </source>
</evidence>
<evidence type="ECO:0000313" key="23">
    <source>
        <dbReference type="Proteomes" id="UP000033647"/>
    </source>
</evidence>
<sequence length="283" mass="30434">MFRPAFRAASAVRLTPKAPLGKRFASTATRRSGSWKGTALRWTAAGAIVYYYNTATVFAEEPERTLRAPLATAHESESSSTIEAISAQRRAQARTSNLALHDEKQSSTVATAEDGGQVAVGGAEGGPEALEEEAEQQGAFNEETGEINWDCPCLGGMAHGPCGEQFRAAFSCFVYSKEEPKGVECIEHFKTMQNCFREHPEIYGSELDDEEVAEVQAEEDRAQSALQGSGEGDAQSAVPSQRSSEQEVPVSQAVKADAGALAEKAKDQILKPWQDGRESKSAN</sequence>
<proteinExistence type="predicted"/>
<evidence type="ECO:0000256" key="13">
    <source>
        <dbReference type="ARBA" id="ARBA00023010"/>
    </source>
</evidence>
<evidence type="ECO:0000256" key="16">
    <source>
        <dbReference type="ARBA" id="ARBA00023157"/>
    </source>
</evidence>
<dbReference type="EMBL" id="LAFY01004084">
    <property type="protein sequence ID" value="KJX95270.1"/>
    <property type="molecule type" value="Genomic_DNA"/>
</dbReference>
<dbReference type="STRING" id="1047168.A0A0F4GGC6"/>
<comment type="caution">
    <text evidence="22">The sequence shown here is derived from an EMBL/GenBank/DDBJ whole genome shotgun (WGS) entry which is preliminary data.</text>
</comment>
<comment type="cofactor">
    <cofactor evidence="2">
        <name>Cu(2+)</name>
        <dbReference type="ChEBI" id="CHEBI:29036"/>
    </cofactor>
</comment>
<evidence type="ECO:0000256" key="4">
    <source>
        <dbReference type="ARBA" id="ARBA00013714"/>
    </source>
</evidence>
<gene>
    <name evidence="22" type="ORF">TI39_contig4124g00005</name>
</gene>
<comment type="subcellular location">
    <subcellularLocation>
        <location evidence="3">Mitochondrion inner membrane</location>
        <topology evidence="3">Single-pass type II membrane protein</topology>
        <orientation evidence="3">Intermembrane side</orientation>
    </subcellularLocation>
</comment>
<dbReference type="GO" id="GO:0005758">
    <property type="term" value="C:mitochondrial intermembrane space"/>
    <property type="evidence" value="ECO:0007669"/>
    <property type="project" value="TreeGrafter"/>
</dbReference>
<keyword evidence="11" id="KW-1133">Transmembrane helix</keyword>
<dbReference type="GO" id="GO:0015035">
    <property type="term" value="F:protein-disulfide reductase activity"/>
    <property type="evidence" value="ECO:0007669"/>
    <property type="project" value="InterPro"/>
</dbReference>
<dbReference type="AlphaFoldDB" id="A0A0F4GGC6"/>
<comment type="cofactor">
    <cofactor evidence="1">
        <name>Zn(2+)</name>
        <dbReference type="ChEBI" id="CHEBI:29105"/>
    </cofactor>
</comment>
<keyword evidence="23" id="KW-1185">Reference proteome</keyword>
<keyword evidence="12" id="KW-0560">Oxidoreductase</keyword>
<evidence type="ECO:0000256" key="14">
    <source>
        <dbReference type="ARBA" id="ARBA00023128"/>
    </source>
</evidence>
<name>A0A0F4GGC6_9PEZI</name>
<dbReference type="Gene3D" id="1.10.287.2900">
    <property type="match status" value="1"/>
</dbReference>
<evidence type="ECO:0000256" key="8">
    <source>
        <dbReference type="ARBA" id="ARBA00022927"/>
    </source>
</evidence>
<comment type="function">
    <text evidence="18">Required for the import and folding of small cysteine-containing proteins (small Tim) in the mitochondrial intermembrane space (IMS). Forms a redox cycle with ERV1 that involves a disulfide relay system. Precursor proteins to be imported into the IMS are translocated in their reduced form into the mitochondria. The oxidized form of MIA40 forms a transient intermolecular disulfide bridge with the reduced precursor protein, resulting in oxidation of the precursor protein that now contains an intramolecular disulfide bond and is able to undergo folding in the IMS.</text>
</comment>
<keyword evidence="9" id="KW-0809">Transit peptide</keyword>
<dbReference type="Proteomes" id="UP000033647">
    <property type="component" value="Unassembled WGS sequence"/>
</dbReference>
<evidence type="ECO:0000256" key="9">
    <source>
        <dbReference type="ARBA" id="ARBA00022946"/>
    </source>
</evidence>
<dbReference type="GO" id="GO:0045041">
    <property type="term" value="P:protein import into mitochondrial intermembrane space"/>
    <property type="evidence" value="ECO:0007669"/>
    <property type="project" value="InterPro"/>
</dbReference>
<protein>
    <recommendedName>
        <fullName evidence="4">Mitochondrial intermembrane space import and assembly protein 40</fullName>
    </recommendedName>
    <alternativeName>
        <fullName evidence="19">Mitochondrial import inner membrane translocase TIM40</fullName>
    </alternativeName>
</protein>
<keyword evidence="15" id="KW-0472">Membrane</keyword>
<dbReference type="PANTHER" id="PTHR21622:SF0">
    <property type="entry name" value="COILED-COIL-HELIX-COILED-COIL-HELIX DOMAIN CONTAINING 4"/>
    <property type="match status" value="1"/>
</dbReference>
<keyword evidence="5" id="KW-0813">Transport</keyword>
<dbReference type="OrthoDB" id="7481291at2759"/>
<evidence type="ECO:0000259" key="21">
    <source>
        <dbReference type="SMART" id="SM01227"/>
    </source>
</evidence>
<keyword evidence="6" id="KW-0812">Transmembrane</keyword>
<evidence type="ECO:0000256" key="3">
    <source>
        <dbReference type="ARBA" id="ARBA00004164"/>
    </source>
</evidence>
<keyword evidence="14" id="KW-0496">Mitochondrion</keyword>